<dbReference type="AlphaFoldDB" id="A0A1Y5TZ96"/>
<dbReference type="GO" id="GO:0016491">
    <property type="term" value="F:oxidoreductase activity"/>
    <property type="evidence" value="ECO:0007669"/>
    <property type="project" value="InterPro"/>
</dbReference>
<dbReference type="EMBL" id="FWFZ01000032">
    <property type="protein sequence ID" value="SLN74830.1"/>
    <property type="molecule type" value="Genomic_DNA"/>
</dbReference>
<dbReference type="Pfam" id="PF01593">
    <property type="entry name" value="Amino_oxidase"/>
    <property type="match status" value="1"/>
</dbReference>
<accession>A0A1Y5TZ96</accession>
<organism evidence="2 3">
    <name type="scientific">Roseisalinus antarcticus</name>
    <dbReference type="NCBI Taxonomy" id="254357"/>
    <lineage>
        <taxon>Bacteria</taxon>
        <taxon>Pseudomonadati</taxon>
        <taxon>Pseudomonadota</taxon>
        <taxon>Alphaproteobacteria</taxon>
        <taxon>Rhodobacterales</taxon>
        <taxon>Roseobacteraceae</taxon>
        <taxon>Roseisalinus</taxon>
    </lineage>
</organism>
<sequence>MTPVVIIGAGMSGLACARRLADAGMAPVVLDKGRGIGGRVATRRAVDVQFDHGAQYVNSHGPGLAAVLAALQTAGSLAKWGNGTGRHHSVGVPGMSAIPKALGVGLDIRLNTQVARLEPEADGWRLHLAETTLRAARVVVTVPAPQVSGLLGADHPLVAALDAVRIAPCLTLMAAVTAPAPFITRKDADDPLSWIAQDSTKPGRPQGQTLWVAQAGETFSLAHLEDDPTTLTARMLPLLCDRLGVSLGQVTHATTHRWRYARVTQPLSQPFLRSDDASLYLGGDWCLGPRVEAAWDSGTAIAADLLARG</sequence>
<dbReference type="SUPFAM" id="SSF51905">
    <property type="entry name" value="FAD/NAD(P)-binding domain"/>
    <property type="match status" value="1"/>
</dbReference>
<dbReference type="InterPro" id="IPR036188">
    <property type="entry name" value="FAD/NAD-bd_sf"/>
</dbReference>
<protein>
    <submittedName>
        <fullName evidence="2">Protoporphyrinogen oxidase</fullName>
    </submittedName>
</protein>
<dbReference type="OrthoDB" id="5792777at2"/>
<reference evidence="2 3" key="1">
    <citation type="submission" date="2017-03" db="EMBL/GenBank/DDBJ databases">
        <authorList>
            <person name="Afonso C.L."/>
            <person name="Miller P.J."/>
            <person name="Scott M.A."/>
            <person name="Spackman E."/>
            <person name="Goraichik I."/>
            <person name="Dimitrov K.M."/>
            <person name="Suarez D.L."/>
            <person name="Swayne D.E."/>
        </authorList>
    </citation>
    <scope>NUCLEOTIDE SEQUENCE [LARGE SCALE GENOMIC DNA]</scope>
    <source>
        <strain evidence="2 3">CECT 7023</strain>
    </source>
</reference>
<feature type="domain" description="Amine oxidase" evidence="1">
    <location>
        <begin position="83"/>
        <end position="306"/>
    </location>
</feature>
<evidence type="ECO:0000313" key="3">
    <source>
        <dbReference type="Proteomes" id="UP000193900"/>
    </source>
</evidence>
<evidence type="ECO:0000313" key="2">
    <source>
        <dbReference type="EMBL" id="SLN74830.1"/>
    </source>
</evidence>
<dbReference type="Gene3D" id="3.90.660.10">
    <property type="match status" value="1"/>
</dbReference>
<dbReference type="PANTHER" id="PTHR16128:SF5">
    <property type="entry name" value="FAD_NAD(P)-BINDING OXIDOREDUCTASE FAMILY PROTEIN"/>
    <property type="match status" value="1"/>
</dbReference>
<proteinExistence type="predicted"/>
<dbReference type="PANTHER" id="PTHR16128">
    <property type="entry name" value="FAD/NAD(P)-BINDING OXIDOREDUCTASE FAMILY PROTEIN"/>
    <property type="match status" value="1"/>
</dbReference>
<evidence type="ECO:0000259" key="1">
    <source>
        <dbReference type="Pfam" id="PF01593"/>
    </source>
</evidence>
<name>A0A1Y5TZ96_9RHOB</name>
<dbReference type="Pfam" id="PF13450">
    <property type="entry name" value="NAD_binding_8"/>
    <property type="match status" value="1"/>
</dbReference>
<dbReference type="Proteomes" id="UP000193900">
    <property type="component" value="Unassembled WGS sequence"/>
</dbReference>
<keyword evidence="3" id="KW-1185">Reference proteome</keyword>
<dbReference type="InterPro" id="IPR002937">
    <property type="entry name" value="Amino_oxidase"/>
</dbReference>
<dbReference type="Gene3D" id="3.50.50.60">
    <property type="entry name" value="FAD/NAD(P)-binding domain"/>
    <property type="match status" value="1"/>
</dbReference>
<dbReference type="RefSeq" id="WP_085880590.1">
    <property type="nucleotide sequence ID" value="NZ_FWFZ01000032.1"/>
</dbReference>
<gene>
    <name evidence="2" type="ORF">ROA7023_03850</name>
</gene>